<feature type="region of interest" description="Disordered" evidence="1">
    <location>
        <begin position="171"/>
        <end position="203"/>
    </location>
</feature>
<comment type="caution">
    <text evidence="2">The sequence shown here is derived from an EMBL/GenBank/DDBJ whole genome shotgun (WGS) entry which is preliminary data.</text>
</comment>
<sequence length="203" mass="21732">MMSVSALGAKIEQGARTRGRSLCLGRCRRPGRMATLRSEIQDEGNLDSDTGTQPRTAGHHQKLEAAGRTLPRAFRGLLASTASLEHSRGCYQGLRALQGQDSKVPDTQGLAFGCGLHICFLEPWAYLLPTGLPLQITPGTLPCSRPESTQCLAQGKPHVNVTQNHKTLSECHPGSQNTAKMASLQASQGGPHTQISGSAFKHR</sequence>
<organism evidence="2 3">
    <name type="scientific">Rousettus aegyptiacus</name>
    <name type="common">Egyptian fruit bat</name>
    <name type="synonym">Pteropus aegyptiacus</name>
    <dbReference type="NCBI Taxonomy" id="9407"/>
    <lineage>
        <taxon>Eukaryota</taxon>
        <taxon>Metazoa</taxon>
        <taxon>Chordata</taxon>
        <taxon>Craniata</taxon>
        <taxon>Vertebrata</taxon>
        <taxon>Euteleostomi</taxon>
        <taxon>Mammalia</taxon>
        <taxon>Eutheria</taxon>
        <taxon>Laurasiatheria</taxon>
        <taxon>Chiroptera</taxon>
        <taxon>Yinpterochiroptera</taxon>
        <taxon>Pteropodoidea</taxon>
        <taxon>Pteropodidae</taxon>
        <taxon>Rousettinae</taxon>
        <taxon>Rousettus</taxon>
    </lineage>
</organism>
<evidence type="ECO:0000256" key="1">
    <source>
        <dbReference type="SAM" id="MobiDB-lite"/>
    </source>
</evidence>
<reference evidence="2 3" key="1">
    <citation type="journal article" date="2020" name="Nature">
        <title>Six reference-quality genomes reveal evolution of bat adaptations.</title>
        <authorList>
            <person name="Jebb D."/>
            <person name="Huang Z."/>
            <person name="Pippel M."/>
            <person name="Hughes G.M."/>
            <person name="Lavrichenko K."/>
            <person name="Devanna P."/>
            <person name="Winkler S."/>
            <person name="Jermiin L.S."/>
            <person name="Skirmuntt E.C."/>
            <person name="Katzourakis A."/>
            <person name="Burkitt-Gray L."/>
            <person name="Ray D.A."/>
            <person name="Sullivan K.A.M."/>
            <person name="Roscito J.G."/>
            <person name="Kirilenko B.M."/>
            <person name="Davalos L.M."/>
            <person name="Corthals A.P."/>
            <person name="Power M.L."/>
            <person name="Jones G."/>
            <person name="Ransome R.D."/>
            <person name="Dechmann D.K.N."/>
            <person name="Locatelli A.G."/>
            <person name="Puechmaille S.J."/>
            <person name="Fedrigo O."/>
            <person name="Jarvis E.D."/>
            <person name="Hiller M."/>
            <person name="Vernes S.C."/>
            <person name="Myers E.W."/>
            <person name="Teeling E.C."/>
        </authorList>
    </citation>
    <scope>NUCLEOTIDE SEQUENCE [LARGE SCALE GENOMIC DNA]</scope>
    <source>
        <strain evidence="2">MRouAeg1</strain>
        <tissue evidence="2">Muscle</tissue>
    </source>
</reference>
<evidence type="ECO:0000313" key="3">
    <source>
        <dbReference type="Proteomes" id="UP000593571"/>
    </source>
</evidence>
<gene>
    <name evidence="2" type="ORF">HJG63_009642</name>
</gene>
<dbReference type="EMBL" id="JACASE010000016">
    <property type="protein sequence ID" value="KAF6401591.1"/>
    <property type="molecule type" value="Genomic_DNA"/>
</dbReference>
<dbReference type="AlphaFoldDB" id="A0A7J8BT16"/>
<protein>
    <submittedName>
        <fullName evidence="2">Uncharacterized protein</fullName>
    </submittedName>
</protein>
<name>A0A7J8BT16_ROUAE</name>
<evidence type="ECO:0000313" key="2">
    <source>
        <dbReference type="EMBL" id="KAF6401591.1"/>
    </source>
</evidence>
<keyword evidence="3" id="KW-1185">Reference proteome</keyword>
<dbReference type="Proteomes" id="UP000593571">
    <property type="component" value="Unassembled WGS sequence"/>
</dbReference>
<proteinExistence type="predicted"/>
<accession>A0A7J8BT16</accession>
<feature type="compositionally biased region" description="Polar residues" evidence="1">
    <location>
        <begin position="174"/>
        <end position="197"/>
    </location>
</feature>
<feature type="region of interest" description="Disordered" evidence="1">
    <location>
        <begin position="37"/>
        <end position="62"/>
    </location>
</feature>